<evidence type="ECO:0008006" key="4">
    <source>
        <dbReference type="Google" id="ProtNLM"/>
    </source>
</evidence>
<keyword evidence="3" id="KW-1185">Reference proteome</keyword>
<protein>
    <recommendedName>
        <fullName evidence="4">Transposase</fullName>
    </recommendedName>
</protein>
<name>A0ABV1XEJ2_9ACTN</name>
<organism evidence="2 3">
    <name type="scientific">Streptomyces hyaluromycini</name>
    <dbReference type="NCBI Taxonomy" id="1377993"/>
    <lineage>
        <taxon>Bacteria</taxon>
        <taxon>Bacillati</taxon>
        <taxon>Actinomycetota</taxon>
        <taxon>Actinomycetes</taxon>
        <taxon>Kitasatosporales</taxon>
        <taxon>Streptomycetaceae</taxon>
        <taxon>Streptomyces</taxon>
    </lineage>
</organism>
<gene>
    <name evidence="2" type="ORF">ABT404_49730</name>
</gene>
<comment type="caution">
    <text evidence="2">The sequence shown here is derived from an EMBL/GenBank/DDBJ whole genome shotgun (WGS) entry which is preliminary data.</text>
</comment>
<evidence type="ECO:0000313" key="3">
    <source>
        <dbReference type="Proteomes" id="UP001474181"/>
    </source>
</evidence>
<accession>A0ABV1XEJ2</accession>
<sequence length="78" mass="8647">RGVGTLTGAGRVPLRPPVPPCGTPARSYDVPRKGRGELRDQPPRTRAPERTVTTPPEPNRFPRRIHGQGFRCDPIKIE</sequence>
<dbReference type="EMBL" id="JBEPEK010000816">
    <property type="protein sequence ID" value="MER7187456.1"/>
    <property type="molecule type" value="Genomic_DNA"/>
</dbReference>
<feature type="compositionally biased region" description="Basic and acidic residues" evidence="1">
    <location>
        <begin position="29"/>
        <end position="49"/>
    </location>
</feature>
<proteinExistence type="predicted"/>
<evidence type="ECO:0000256" key="1">
    <source>
        <dbReference type="SAM" id="MobiDB-lite"/>
    </source>
</evidence>
<dbReference type="RefSeq" id="WP_350791892.1">
    <property type="nucleotide sequence ID" value="NZ_JBEPEK010000816.1"/>
</dbReference>
<reference evidence="2 3" key="1">
    <citation type="submission" date="2024-06" db="EMBL/GenBank/DDBJ databases">
        <title>The Natural Products Discovery Center: Release of the First 8490 Sequenced Strains for Exploring Actinobacteria Biosynthetic Diversity.</title>
        <authorList>
            <person name="Kalkreuter E."/>
            <person name="Kautsar S.A."/>
            <person name="Yang D."/>
            <person name="Bader C.D."/>
            <person name="Teijaro C.N."/>
            <person name="Fluegel L."/>
            <person name="Davis C.M."/>
            <person name="Simpson J.R."/>
            <person name="Lauterbach L."/>
            <person name="Steele A.D."/>
            <person name="Gui C."/>
            <person name="Meng S."/>
            <person name="Li G."/>
            <person name="Viehrig K."/>
            <person name="Ye F."/>
            <person name="Su P."/>
            <person name="Kiefer A.F."/>
            <person name="Nichols A."/>
            <person name="Cepeda A.J."/>
            <person name="Yan W."/>
            <person name="Fan B."/>
            <person name="Jiang Y."/>
            <person name="Adhikari A."/>
            <person name="Zheng C.-J."/>
            <person name="Schuster L."/>
            <person name="Cowan T.M."/>
            <person name="Smanski M.J."/>
            <person name="Chevrette M.G."/>
            <person name="De Carvalho L.P.S."/>
            <person name="Shen B."/>
        </authorList>
    </citation>
    <scope>NUCLEOTIDE SEQUENCE [LARGE SCALE GENOMIC DNA]</scope>
    <source>
        <strain evidence="2 3">NPDC000234</strain>
    </source>
</reference>
<evidence type="ECO:0000313" key="2">
    <source>
        <dbReference type="EMBL" id="MER7187456.1"/>
    </source>
</evidence>
<feature type="non-terminal residue" evidence="2">
    <location>
        <position position="1"/>
    </location>
</feature>
<dbReference type="Proteomes" id="UP001474181">
    <property type="component" value="Unassembled WGS sequence"/>
</dbReference>
<feature type="region of interest" description="Disordered" evidence="1">
    <location>
        <begin position="1"/>
        <end position="78"/>
    </location>
</feature>